<comment type="subcellular location">
    <subcellularLocation>
        <location evidence="1">Endoplasmic reticulum membrane</location>
        <topology evidence="1">Multi-pass membrane protein</topology>
    </subcellularLocation>
</comment>
<comment type="similarity">
    <text evidence="2">Belongs to the BCAP29/BCAP31 family.</text>
</comment>
<feature type="domain" description="Retrotransposon gag" evidence="14">
    <location>
        <begin position="7"/>
        <end position="73"/>
    </location>
</feature>
<dbReference type="GO" id="GO:0006888">
    <property type="term" value="P:endoplasmic reticulum to Golgi vesicle-mediated transport"/>
    <property type="evidence" value="ECO:0007669"/>
    <property type="project" value="TreeGrafter"/>
</dbReference>
<dbReference type="SUPFAM" id="SSF56672">
    <property type="entry name" value="DNA/RNA polymerases"/>
    <property type="match status" value="1"/>
</dbReference>
<evidence type="ECO:0000256" key="3">
    <source>
        <dbReference type="ARBA" id="ARBA00022448"/>
    </source>
</evidence>
<dbReference type="SUPFAM" id="SSF50630">
    <property type="entry name" value="Acid proteases"/>
    <property type="match status" value="1"/>
</dbReference>
<feature type="transmembrane region" description="Helical" evidence="13">
    <location>
        <begin position="543"/>
        <end position="564"/>
    </location>
</feature>
<dbReference type="InterPro" id="IPR008417">
    <property type="entry name" value="BAP29/BAP31"/>
</dbReference>
<dbReference type="FunFam" id="1.20.5.110:FF:000011">
    <property type="entry name" value="B-cell receptor-associated protein 29"/>
    <property type="match status" value="1"/>
</dbReference>
<dbReference type="GO" id="GO:0070973">
    <property type="term" value="P:protein localization to endoplasmic reticulum exit site"/>
    <property type="evidence" value="ECO:0007669"/>
    <property type="project" value="TreeGrafter"/>
</dbReference>
<evidence type="ECO:0000256" key="9">
    <source>
        <dbReference type="ARBA" id="ARBA00023054"/>
    </source>
</evidence>
<organism evidence="15 16">
    <name type="scientific">Tetracentron sinense</name>
    <name type="common">Spur-leaf</name>
    <dbReference type="NCBI Taxonomy" id="13715"/>
    <lineage>
        <taxon>Eukaryota</taxon>
        <taxon>Viridiplantae</taxon>
        <taxon>Streptophyta</taxon>
        <taxon>Embryophyta</taxon>
        <taxon>Tracheophyta</taxon>
        <taxon>Spermatophyta</taxon>
        <taxon>Magnoliopsida</taxon>
        <taxon>Trochodendrales</taxon>
        <taxon>Trochodendraceae</taxon>
        <taxon>Tetracentron</taxon>
    </lineage>
</organism>
<dbReference type="GO" id="GO:0005789">
    <property type="term" value="C:endoplasmic reticulum membrane"/>
    <property type="evidence" value="ECO:0007669"/>
    <property type="project" value="UniProtKB-SubCell"/>
</dbReference>
<dbReference type="OMA" id="PMEMKER"/>
<proteinExistence type="inferred from homology"/>
<evidence type="ECO:0000256" key="6">
    <source>
        <dbReference type="ARBA" id="ARBA00022824"/>
    </source>
</evidence>
<dbReference type="PANTHER" id="PTHR12701">
    <property type="entry name" value="BCR-ASSOCIATED PROTEIN, BAP"/>
    <property type="match status" value="1"/>
</dbReference>
<feature type="transmembrane region" description="Helical" evidence="13">
    <location>
        <begin position="462"/>
        <end position="482"/>
    </location>
</feature>
<dbReference type="Proteomes" id="UP000655225">
    <property type="component" value="Unassembled WGS sequence"/>
</dbReference>
<dbReference type="InterPro" id="IPR021109">
    <property type="entry name" value="Peptidase_aspartic_dom_sf"/>
</dbReference>
<keyword evidence="7" id="KW-0653">Protein transport</keyword>
<evidence type="ECO:0000256" key="13">
    <source>
        <dbReference type="SAM" id="Phobius"/>
    </source>
</evidence>
<evidence type="ECO:0000313" key="16">
    <source>
        <dbReference type="Proteomes" id="UP000655225"/>
    </source>
</evidence>
<dbReference type="InterPro" id="IPR005162">
    <property type="entry name" value="Retrotrans_gag_dom"/>
</dbReference>
<dbReference type="PANTHER" id="PTHR12701:SF18">
    <property type="entry name" value="ENDOPLASMIC RETICULUM TRANSMEMBRANE PROTEIN"/>
    <property type="match status" value="1"/>
</dbReference>
<evidence type="ECO:0000256" key="7">
    <source>
        <dbReference type="ARBA" id="ARBA00022927"/>
    </source>
</evidence>
<dbReference type="CDD" id="cd00303">
    <property type="entry name" value="retropepsin_like"/>
    <property type="match status" value="1"/>
</dbReference>
<keyword evidence="10 13" id="KW-0472">Membrane</keyword>
<dbReference type="AlphaFoldDB" id="A0A834ZS84"/>
<keyword evidence="8 13" id="KW-1133">Transmembrane helix</keyword>
<dbReference type="OrthoDB" id="1933597at2759"/>
<feature type="region of interest" description="Disordered" evidence="12">
    <location>
        <begin position="102"/>
        <end position="131"/>
    </location>
</feature>
<evidence type="ECO:0000256" key="1">
    <source>
        <dbReference type="ARBA" id="ARBA00004477"/>
    </source>
</evidence>
<keyword evidence="6" id="KW-0256">Endoplasmic reticulum</keyword>
<keyword evidence="5" id="KW-0053">Apoptosis</keyword>
<evidence type="ECO:0000259" key="14">
    <source>
        <dbReference type="Pfam" id="PF03732"/>
    </source>
</evidence>
<reference evidence="15 16" key="1">
    <citation type="submission" date="2020-04" db="EMBL/GenBank/DDBJ databases">
        <title>Plant Genome Project.</title>
        <authorList>
            <person name="Zhang R.-G."/>
        </authorList>
    </citation>
    <scope>NUCLEOTIDE SEQUENCE [LARGE SCALE GENOMIC DNA]</scope>
    <source>
        <strain evidence="15">YNK0</strain>
        <tissue evidence="15">Leaf</tissue>
    </source>
</reference>
<dbReference type="Gene3D" id="2.40.70.10">
    <property type="entry name" value="Acid Proteases"/>
    <property type="match status" value="1"/>
</dbReference>
<accession>A0A834ZS84</accession>
<protein>
    <recommendedName>
        <fullName evidence="14">Retrotransposon gag domain-containing protein</fullName>
    </recommendedName>
</protein>
<sequence>MERSSAITNWQDFTRGMEVRFSPTEFEDPTVLLTKLCQGSSVEDYQTQFENLANRTDGLNDAAMVSCFVASLKEEIRFMVQMLKPTSLTTAIGLARLQEERVLSRRHQQRPEPPRNRNTAFGRGQPEASTIPIRRVTPMEMKERREKGLCFYCDEKFSPGHRCKPKRLYLMEGFGVDEGGVEEDNDEVVDVEDSIEPNDLDNPPEISLYAITGVVAPQKMRIKGIVGKKNLLVLIDSGSTHNFLHPMLARKAGLKIPKEGKFEVMVATGEKIVSEGRVEGVTMMMQGFPITTDFYLLSVGGCEAVLGAYWLCTLGPITWDFSNLGMEFQLNGRSYKFQGESAKALEVIGDKQMKKLSGMGNHGIILQLFSATGIPCPTKEPRLQEILTEFQDVFEEPCGLPPQRSQDHRIPLVEGTQPVSVQPYRYPHYQKNEIEKIVREMLCTDLRSFFFRRRFWGYSVKMIQLLFTLISAEMVIILMFLFKPLRKLVIMGLDRVKRGSGPVIVKTVAGTVFLFLVFSVYSMKKIQDRSIDDGLANPTDQVLMANHLLEASLMGFFLFLALMIDRLHHYIRELRVLRKNMEAVKKQNRGFEGSKMGGSEELKALEEDMAKLRTKVKQLESECMTKVKEAKAAEANAVALRKQSEGFLLEYDRLLEDNQNLRGQLQSIDWKLSRSDSKKNM</sequence>
<feature type="coiled-coil region" evidence="11">
    <location>
        <begin position="567"/>
        <end position="636"/>
    </location>
</feature>
<evidence type="ECO:0000256" key="10">
    <source>
        <dbReference type="ARBA" id="ARBA00023136"/>
    </source>
</evidence>
<keyword evidence="4 13" id="KW-0812">Transmembrane</keyword>
<feature type="compositionally biased region" description="Basic and acidic residues" evidence="12">
    <location>
        <begin position="102"/>
        <end position="115"/>
    </location>
</feature>
<evidence type="ECO:0000256" key="11">
    <source>
        <dbReference type="SAM" id="Coils"/>
    </source>
</evidence>
<evidence type="ECO:0000256" key="2">
    <source>
        <dbReference type="ARBA" id="ARBA00007956"/>
    </source>
</evidence>
<dbReference type="InterPro" id="IPR043502">
    <property type="entry name" value="DNA/RNA_pol_sf"/>
</dbReference>
<dbReference type="Gene3D" id="1.20.5.110">
    <property type="match status" value="1"/>
</dbReference>
<comment type="caution">
    <text evidence="15">The sequence shown here is derived from an EMBL/GenBank/DDBJ whole genome shotgun (WGS) entry which is preliminary data.</text>
</comment>
<evidence type="ECO:0000313" key="15">
    <source>
        <dbReference type="EMBL" id="KAF8410745.1"/>
    </source>
</evidence>
<dbReference type="Pfam" id="PF08284">
    <property type="entry name" value="RVP_2"/>
    <property type="match status" value="1"/>
</dbReference>
<name>A0A834ZS84_TETSI</name>
<dbReference type="Pfam" id="PF03732">
    <property type="entry name" value="Retrotrans_gag"/>
    <property type="match status" value="1"/>
</dbReference>
<keyword evidence="3" id="KW-0813">Transport</keyword>
<evidence type="ECO:0000256" key="5">
    <source>
        <dbReference type="ARBA" id="ARBA00022703"/>
    </source>
</evidence>
<keyword evidence="9 11" id="KW-0175">Coiled coil</keyword>
<feature type="transmembrane region" description="Helical" evidence="13">
    <location>
        <begin position="503"/>
        <end position="523"/>
    </location>
</feature>
<dbReference type="GO" id="GO:0006886">
    <property type="term" value="P:intracellular protein transport"/>
    <property type="evidence" value="ECO:0007669"/>
    <property type="project" value="InterPro"/>
</dbReference>
<evidence type="ECO:0000256" key="8">
    <source>
        <dbReference type="ARBA" id="ARBA00022989"/>
    </source>
</evidence>
<evidence type="ECO:0000256" key="4">
    <source>
        <dbReference type="ARBA" id="ARBA00022692"/>
    </source>
</evidence>
<gene>
    <name evidence="15" type="ORF">HHK36_003282</name>
</gene>
<dbReference type="EMBL" id="JABCRI010000002">
    <property type="protein sequence ID" value="KAF8410745.1"/>
    <property type="molecule type" value="Genomic_DNA"/>
</dbReference>
<keyword evidence="16" id="KW-1185">Reference proteome</keyword>
<evidence type="ECO:0000256" key="12">
    <source>
        <dbReference type="SAM" id="MobiDB-lite"/>
    </source>
</evidence>